<comment type="caution">
    <text evidence="2">The sequence shown here is derived from an EMBL/GenBank/DDBJ whole genome shotgun (WGS) entry which is preliminary data.</text>
</comment>
<reference evidence="2 3" key="1">
    <citation type="submission" date="2013-08" db="EMBL/GenBank/DDBJ databases">
        <title>Genome sequencing of Lysobacter.</title>
        <authorList>
            <person name="Zhang S."/>
            <person name="Wang G."/>
        </authorList>
    </citation>
    <scope>NUCLEOTIDE SEQUENCE [LARGE SCALE GENOMIC DNA]</scope>
    <source>
        <strain evidence="2 3">GH1-9</strain>
    </source>
</reference>
<evidence type="ECO:0000313" key="3">
    <source>
        <dbReference type="Proteomes" id="UP000029998"/>
    </source>
</evidence>
<feature type="region of interest" description="Disordered" evidence="1">
    <location>
        <begin position="1"/>
        <end position="22"/>
    </location>
</feature>
<dbReference type="AlphaFoldDB" id="A0A0A0ER22"/>
<dbReference type="Proteomes" id="UP000029998">
    <property type="component" value="Unassembled WGS sequence"/>
</dbReference>
<accession>A0A0A0ER22</accession>
<sequence length="78" mass="8179">MEVIMGPGGVNPKARAVGAGTEAEDGDVAPALRRGILPRVGPRTIHGPLFRNIPALHLLTMRGGGRVQRQKPAFAGFV</sequence>
<organism evidence="2 3">
    <name type="scientific">Lysobacter daejeonensis GH1-9</name>
    <dbReference type="NCBI Taxonomy" id="1385517"/>
    <lineage>
        <taxon>Bacteria</taxon>
        <taxon>Pseudomonadati</taxon>
        <taxon>Pseudomonadota</taxon>
        <taxon>Gammaproteobacteria</taxon>
        <taxon>Lysobacterales</taxon>
        <taxon>Lysobacteraceae</taxon>
        <taxon>Aerolutibacter</taxon>
    </lineage>
</organism>
<evidence type="ECO:0000256" key="1">
    <source>
        <dbReference type="SAM" id="MobiDB-lite"/>
    </source>
</evidence>
<gene>
    <name evidence="2" type="ORF">N800_11180</name>
</gene>
<dbReference type="STRING" id="1385517.N800_11180"/>
<keyword evidence="3" id="KW-1185">Reference proteome</keyword>
<protein>
    <submittedName>
        <fullName evidence="2">Uncharacterized protein</fullName>
    </submittedName>
</protein>
<name>A0A0A0ER22_9GAMM</name>
<dbReference type="EMBL" id="AVPU01000045">
    <property type="protein sequence ID" value="KGM52670.1"/>
    <property type="molecule type" value="Genomic_DNA"/>
</dbReference>
<evidence type="ECO:0000313" key="2">
    <source>
        <dbReference type="EMBL" id="KGM52670.1"/>
    </source>
</evidence>
<proteinExistence type="predicted"/>